<dbReference type="AlphaFoldDB" id="A0AAV2W0G4"/>
<name>A0AAV2W0G4_9VIBR</name>
<gene>
    <name evidence="1" type="ORF">VIBNISOn1_p0162</name>
</gene>
<reference evidence="1 2" key="1">
    <citation type="journal article" date="2013" name="ISME J.">
        <title>Comparative genomics of pathogenic lineages of Vibrio nigripulchritudo identifies virulence-associated traits.</title>
        <authorList>
            <person name="Goudenege D."/>
            <person name="Labreuche Y."/>
            <person name="Krin E."/>
            <person name="Ansquer D."/>
            <person name="Mangenot S."/>
            <person name="Calteau A."/>
            <person name="Medigue C."/>
            <person name="Mazel D."/>
            <person name="Polz M.F."/>
            <person name="Le Roux F."/>
        </authorList>
    </citation>
    <scope>NUCLEOTIDE SEQUENCE [LARGE SCALE GENOMIC DNA]</scope>
    <source>
        <strain evidence="1 2">SOn1</strain>
    </source>
</reference>
<protein>
    <submittedName>
        <fullName evidence="1">Uncharacterized protein</fullName>
    </submittedName>
</protein>
<accession>A0AAV2W0G4</accession>
<sequence length="51" mass="5698">MIANKNTRRGIAVKDNLLTVEFSENEEGTKSSESDMKISLFYTKRSISSNG</sequence>
<proteinExistence type="predicted"/>
<dbReference type="Proteomes" id="UP000018211">
    <property type="component" value="Unassembled WGS sequence"/>
</dbReference>
<dbReference type="EMBL" id="CAOF01000200">
    <property type="protein sequence ID" value="CCO50325.1"/>
    <property type="molecule type" value="Genomic_DNA"/>
</dbReference>
<organism evidence="1 2">
    <name type="scientific">Vibrio nigripulchritudo SOn1</name>
    <dbReference type="NCBI Taxonomy" id="1238450"/>
    <lineage>
        <taxon>Bacteria</taxon>
        <taxon>Pseudomonadati</taxon>
        <taxon>Pseudomonadota</taxon>
        <taxon>Gammaproteobacteria</taxon>
        <taxon>Vibrionales</taxon>
        <taxon>Vibrionaceae</taxon>
        <taxon>Vibrio</taxon>
    </lineage>
</organism>
<evidence type="ECO:0000313" key="1">
    <source>
        <dbReference type="EMBL" id="CCO50325.1"/>
    </source>
</evidence>
<evidence type="ECO:0000313" key="2">
    <source>
        <dbReference type="Proteomes" id="UP000018211"/>
    </source>
</evidence>
<comment type="caution">
    <text evidence="1">The sequence shown here is derived from an EMBL/GenBank/DDBJ whole genome shotgun (WGS) entry which is preliminary data.</text>
</comment>